<evidence type="ECO:0000313" key="3">
    <source>
        <dbReference type="Proteomes" id="UP001054902"/>
    </source>
</evidence>
<accession>A0AAD3DBK6</accession>
<proteinExistence type="predicted"/>
<feature type="compositionally biased region" description="Polar residues" evidence="1">
    <location>
        <begin position="50"/>
        <end position="66"/>
    </location>
</feature>
<organism evidence="2 3">
    <name type="scientific">Chaetoceros tenuissimus</name>
    <dbReference type="NCBI Taxonomy" id="426638"/>
    <lineage>
        <taxon>Eukaryota</taxon>
        <taxon>Sar</taxon>
        <taxon>Stramenopiles</taxon>
        <taxon>Ochrophyta</taxon>
        <taxon>Bacillariophyta</taxon>
        <taxon>Coscinodiscophyceae</taxon>
        <taxon>Chaetocerotophycidae</taxon>
        <taxon>Chaetocerotales</taxon>
        <taxon>Chaetocerotaceae</taxon>
        <taxon>Chaetoceros</taxon>
    </lineage>
</organism>
<evidence type="ECO:0000313" key="2">
    <source>
        <dbReference type="EMBL" id="GFH61393.1"/>
    </source>
</evidence>
<comment type="caution">
    <text evidence="2">The sequence shown here is derived from an EMBL/GenBank/DDBJ whole genome shotgun (WGS) entry which is preliminary data.</text>
</comment>
<dbReference type="Proteomes" id="UP001054902">
    <property type="component" value="Unassembled WGS sequence"/>
</dbReference>
<keyword evidence="3" id="KW-1185">Reference proteome</keyword>
<dbReference type="AlphaFoldDB" id="A0AAD3DBK6"/>
<feature type="region of interest" description="Disordered" evidence="1">
    <location>
        <begin position="1"/>
        <end position="135"/>
    </location>
</feature>
<evidence type="ECO:0000256" key="1">
    <source>
        <dbReference type="SAM" id="MobiDB-lite"/>
    </source>
</evidence>
<feature type="compositionally biased region" description="Low complexity" evidence="1">
    <location>
        <begin position="84"/>
        <end position="93"/>
    </location>
</feature>
<feature type="compositionally biased region" description="Basic and acidic residues" evidence="1">
    <location>
        <begin position="119"/>
        <end position="135"/>
    </location>
</feature>
<protein>
    <submittedName>
        <fullName evidence="2">Uncharacterized protein</fullName>
    </submittedName>
</protein>
<dbReference type="EMBL" id="BLLK01000074">
    <property type="protein sequence ID" value="GFH61393.1"/>
    <property type="molecule type" value="Genomic_DNA"/>
</dbReference>
<sequence>MSNQRRQSPNTGDEATNEPPISRRLSRISRTESVVSFSEDTVFDRRMRSDSVSLLEDQTSSSSPRNRGNEAKTYPKSCFKRQSTRSTSSTSQTNAPVSDLNNSRRSSIRRMEMSSSNYQEHESPVHKGKPAERQVDLEKKDPSIILDMLIGFEVDVSAPRVRRRSIARRSALSTANHPSDTWSTGDADTDDVEEDCDNSMTKEDEERIFQCSELLSQRIPEDSDHINLASKDQIRRSSKIANAADTRRRHTLNYFSGHALRRPSASERITKRPSFEYSGNFAKVSKSLPNIALWKYSTLHDNERIVTDNANEEFAIDLKSKDEKARPAKRFSLKQTLSFFQKVAEDYDEKKGDEDEDEEENVLLKNLRKIDSNNLLSIYRGNKEDDSSDDE</sequence>
<feature type="compositionally biased region" description="Polar residues" evidence="1">
    <location>
        <begin position="1"/>
        <end position="14"/>
    </location>
</feature>
<reference evidence="2 3" key="1">
    <citation type="journal article" date="2021" name="Sci. Rep.">
        <title>The genome of the diatom Chaetoceros tenuissimus carries an ancient integrated fragment of an extant virus.</title>
        <authorList>
            <person name="Hongo Y."/>
            <person name="Kimura K."/>
            <person name="Takaki Y."/>
            <person name="Yoshida Y."/>
            <person name="Baba S."/>
            <person name="Kobayashi G."/>
            <person name="Nagasaki K."/>
            <person name="Hano T."/>
            <person name="Tomaru Y."/>
        </authorList>
    </citation>
    <scope>NUCLEOTIDE SEQUENCE [LARGE SCALE GENOMIC DNA]</scope>
    <source>
        <strain evidence="2 3">NIES-3715</strain>
    </source>
</reference>
<feature type="compositionally biased region" description="Acidic residues" evidence="1">
    <location>
        <begin position="187"/>
        <end position="197"/>
    </location>
</feature>
<name>A0AAD3DBK6_9STRA</name>
<gene>
    <name evidence="2" type="ORF">CTEN210_17869</name>
</gene>
<feature type="region of interest" description="Disordered" evidence="1">
    <location>
        <begin position="170"/>
        <end position="204"/>
    </location>
</feature>